<reference evidence="3 4" key="1">
    <citation type="journal article" date="2014" name="PLoS Genet.">
        <title>Analysis of the Phlebiopsis gigantea genome, transcriptome and secretome provides insight into its pioneer colonization strategies of wood.</title>
        <authorList>
            <person name="Hori C."/>
            <person name="Ishida T."/>
            <person name="Igarashi K."/>
            <person name="Samejima M."/>
            <person name="Suzuki H."/>
            <person name="Master E."/>
            <person name="Ferreira P."/>
            <person name="Ruiz-Duenas F.J."/>
            <person name="Held B."/>
            <person name="Canessa P."/>
            <person name="Larrondo L.F."/>
            <person name="Schmoll M."/>
            <person name="Druzhinina I.S."/>
            <person name="Kubicek C.P."/>
            <person name="Gaskell J.A."/>
            <person name="Kersten P."/>
            <person name="St John F."/>
            <person name="Glasner J."/>
            <person name="Sabat G."/>
            <person name="Splinter BonDurant S."/>
            <person name="Syed K."/>
            <person name="Yadav J."/>
            <person name="Mgbeahuruike A.C."/>
            <person name="Kovalchuk A."/>
            <person name="Asiegbu F.O."/>
            <person name="Lackner G."/>
            <person name="Hoffmeister D."/>
            <person name="Rencoret J."/>
            <person name="Gutierrez A."/>
            <person name="Sun H."/>
            <person name="Lindquist E."/>
            <person name="Barry K."/>
            <person name="Riley R."/>
            <person name="Grigoriev I.V."/>
            <person name="Henrissat B."/>
            <person name="Kues U."/>
            <person name="Berka R.M."/>
            <person name="Martinez A.T."/>
            <person name="Covert S.F."/>
            <person name="Blanchette R.A."/>
            <person name="Cullen D."/>
        </authorList>
    </citation>
    <scope>NUCLEOTIDE SEQUENCE [LARGE SCALE GENOMIC DNA]</scope>
    <source>
        <strain evidence="3 4">11061_1 CR5-6</strain>
    </source>
</reference>
<dbReference type="Gene3D" id="3.30.710.10">
    <property type="entry name" value="Potassium Channel Kv1.1, Chain A"/>
    <property type="match status" value="2"/>
</dbReference>
<feature type="compositionally biased region" description="Polar residues" evidence="1">
    <location>
        <begin position="284"/>
        <end position="293"/>
    </location>
</feature>
<feature type="domain" description="MATH" evidence="2">
    <location>
        <begin position="11"/>
        <end position="173"/>
    </location>
</feature>
<evidence type="ECO:0000313" key="4">
    <source>
        <dbReference type="Proteomes" id="UP000053257"/>
    </source>
</evidence>
<dbReference type="EMBL" id="KN840463">
    <property type="protein sequence ID" value="KIP09712.1"/>
    <property type="molecule type" value="Genomic_DNA"/>
</dbReference>
<sequence length="620" mass="69865">MEPTEYMESTSVRFEWVIRGVQDMFESSKGELKSKVMKSARFGGGRWQVCNILVPSSQEVCNTTRFFSIRMQASRMQKGTKPPSTASKCHSIFKGIYAEFHVYRWAREGVYKFGFEVRNLQRTIMFNSKEANDHSFTYKTVNWGWAQFFRRDLLFQQSTAVRQTDAIMIICTITSTPTPPMPPPANARQPVPKDLLDSMGSLLDDPAYSDVEFVLPRRRGAGSKSIYAAQRLLRRVEYFDTMFRSGFAEGSALQSLSGAMHGLSDCTVKSGDVDMHSSEEEDATNTPTPFQRFQDSDDEDDDDDGILEDHEIQTHPPATDIADKDARQRHNSESWDTMDDTNLESVSNSSTTGDFQSTPQIQVSQSHRNTLVEKNVRDPAVSIVDGASVSGPQKTRVVVKDVAYSTYRAVLYYIYTDYIVFAPLASTFNKQGSPSFAPPTIIGRGSRGVGVNTPAAMAPETQASLQLGHTSKSSTAEVTIPNMPRARKEWIIEWQANNPGKPRPCSAKAVYRLADRLDLPELKGRAFQHINKSLTAENIAYEVFSDFSAAFEDVRKVEVQFFLDHWTDIRGSEAMRNVWQQIRVGRHPGFEEVWPLIAENLEFKPRSSETDSERSSKQTQ</sequence>
<dbReference type="Proteomes" id="UP000053257">
    <property type="component" value="Unassembled WGS sequence"/>
</dbReference>
<name>A0A0C3SB34_PHLG1</name>
<dbReference type="PROSITE" id="PS50144">
    <property type="entry name" value="MATH"/>
    <property type="match status" value="1"/>
</dbReference>
<proteinExistence type="predicted"/>
<feature type="compositionally biased region" description="Polar residues" evidence="1">
    <location>
        <begin position="343"/>
        <end position="369"/>
    </location>
</feature>
<dbReference type="PANTHER" id="PTHR24413">
    <property type="entry name" value="SPECKLE-TYPE POZ PROTEIN"/>
    <property type="match status" value="1"/>
</dbReference>
<evidence type="ECO:0000256" key="1">
    <source>
        <dbReference type="SAM" id="MobiDB-lite"/>
    </source>
</evidence>
<dbReference type="InterPro" id="IPR002083">
    <property type="entry name" value="MATH/TRAF_dom"/>
</dbReference>
<dbReference type="SUPFAM" id="SSF54695">
    <property type="entry name" value="POZ domain"/>
    <property type="match status" value="1"/>
</dbReference>
<dbReference type="SUPFAM" id="SSF49599">
    <property type="entry name" value="TRAF domain-like"/>
    <property type="match status" value="1"/>
</dbReference>
<protein>
    <recommendedName>
        <fullName evidence="2">MATH domain-containing protein</fullName>
    </recommendedName>
</protein>
<dbReference type="InterPro" id="IPR008974">
    <property type="entry name" value="TRAF-like"/>
</dbReference>
<dbReference type="InterPro" id="IPR011333">
    <property type="entry name" value="SKP1/BTB/POZ_sf"/>
</dbReference>
<feature type="compositionally biased region" description="Basic and acidic residues" evidence="1">
    <location>
        <begin position="321"/>
        <end position="333"/>
    </location>
</feature>
<organism evidence="3 4">
    <name type="scientific">Phlebiopsis gigantea (strain 11061_1 CR5-6)</name>
    <name type="common">White-rot fungus</name>
    <name type="synonym">Peniophora gigantea</name>
    <dbReference type="NCBI Taxonomy" id="745531"/>
    <lineage>
        <taxon>Eukaryota</taxon>
        <taxon>Fungi</taxon>
        <taxon>Dikarya</taxon>
        <taxon>Basidiomycota</taxon>
        <taxon>Agaricomycotina</taxon>
        <taxon>Agaricomycetes</taxon>
        <taxon>Polyporales</taxon>
        <taxon>Phanerochaetaceae</taxon>
        <taxon>Phlebiopsis</taxon>
    </lineage>
</organism>
<feature type="region of interest" description="Disordered" evidence="1">
    <location>
        <begin position="270"/>
        <end position="369"/>
    </location>
</feature>
<dbReference type="HOGENOM" id="CLU_017785_0_0_1"/>
<dbReference type="STRING" id="745531.A0A0C3SB34"/>
<accession>A0A0C3SB34</accession>
<evidence type="ECO:0000259" key="2">
    <source>
        <dbReference type="PROSITE" id="PS50144"/>
    </source>
</evidence>
<dbReference type="Gene3D" id="2.60.210.10">
    <property type="entry name" value="Apoptosis, Tumor Necrosis Factor Receptor Associated Protein 2, Chain A"/>
    <property type="match status" value="1"/>
</dbReference>
<evidence type="ECO:0000313" key="3">
    <source>
        <dbReference type="EMBL" id="KIP09712.1"/>
    </source>
</evidence>
<dbReference type="OrthoDB" id="6359816at2759"/>
<keyword evidence="4" id="KW-1185">Reference proteome</keyword>
<gene>
    <name evidence="3" type="ORF">PHLGIDRAFT_67168</name>
</gene>
<dbReference type="AlphaFoldDB" id="A0A0C3SB34"/>
<feature type="compositionally biased region" description="Acidic residues" evidence="1">
    <location>
        <begin position="296"/>
        <end position="306"/>
    </location>
</feature>